<feature type="chain" id="PRO_5039251355" description="Lipoprotein" evidence="1">
    <location>
        <begin position="24"/>
        <end position="241"/>
    </location>
</feature>
<sequence>MRTSIYKLLLTTLALMLTLAGCGAVKQGNEAERECKEIVDWVDFIQLNDITYHHNYDGTTAATTEQLGNRIGEITYMLNDHACSNHKNANGDAAFLPIGTPIYAMKGYKEEYRIIADNKIYEADRNPHAATVSELWDIAGKVDKVSLNSGQDGSHLGDFSKEMSSAFMEELLLLELVGFNKVYKQTKHESGIFLRVHLNDGTSFRMVFYPKANAFTAGMFGTEKLKEIIMTEQDRIKAGNS</sequence>
<keyword evidence="1" id="KW-0732">Signal</keyword>
<dbReference type="OrthoDB" id="2567404at2"/>
<dbReference type="AlphaFoldDB" id="A0A172TFH8"/>
<evidence type="ECO:0000256" key="1">
    <source>
        <dbReference type="SAM" id="SignalP"/>
    </source>
</evidence>
<dbReference type="Proteomes" id="UP000076927">
    <property type="component" value="Chromosome"/>
</dbReference>
<dbReference type="KEGG" id="pswu:SY83_04685"/>
<feature type="signal peptide" evidence="1">
    <location>
        <begin position="1"/>
        <end position="23"/>
    </location>
</feature>
<dbReference type="STRING" id="1178515.SY83_04685"/>
<evidence type="ECO:0000313" key="3">
    <source>
        <dbReference type="Proteomes" id="UP000076927"/>
    </source>
</evidence>
<dbReference type="EMBL" id="CP011388">
    <property type="protein sequence ID" value="ANE45712.1"/>
    <property type="molecule type" value="Genomic_DNA"/>
</dbReference>
<gene>
    <name evidence="2" type="ORF">SY83_04685</name>
</gene>
<keyword evidence="3" id="KW-1185">Reference proteome</keyword>
<organism evidence="2 3">
    <name type="scientific">Paenibacillus swuensis</name>
    <dbReference type="NCBI Taxonomy" id="1178515"/>
    <lineage>
        <taxon>Bacteria</taxon>
        <taxon>Bacillati</taxon>
        <taxon>Bacillota</taxon>
        <taxon>Bacilli</taxon>
        <taxon>Bacillales</taxon>
        <taxon>Paenibacillaceae</taxon>
        <taxon>Paenibacillus</taxon>
    </lineage>
</organism>
<proteinExistence type="predicted"/>
<evidence type="ECO:0000313" key="2">
    <source>
        <dbReference type="EMBL" id="ANE45712.1"/>
    </source>
</evidence>
<protein>
    <recommendedName>
        <fullName evidence="4">Lipoprotein</fullName>
    </recommendedName>
</protein>
<name>A0A172TFH8_9BACL</name>
<accession>A0A172TFH8</accession>
<dbReference type="PATRIC" id="fig|1178515.4.peg.947"/>
<reference evidence="2 3" key="1">
    <citation type="submission" date="2015-01" db="EMBL/GenBank/DDBJ databases">
        <title>Paenibacillus swuensis/DY6/whole genome sequencing.</title>
        <authorList>
            <person name="Kim M.K."/>
            <person name="Srinivasan S."/>
            <person name="Lee J.-J."/>
        </authorList>
    </citation>
    <scope>NUCLEOTIDE SEQUENCE [LARGE SCALE GENOMIC DNA]</scope>
    <source>
        <strain evidence="2 3">DY6</strain>
    </source>
</reference>
<evidence type="ECO:0008006" key="4">
    <source>
        <dbReference type="Google" id="ProtNLM"/>
    </source>
</evidence>
<dbReference type="PROSITE" id="PS51257">
    <property type="entry name" value="PROKAR_LIPOPROTEIN"/>
    <property type="match status" value="1"/>
</dbReference>